<proteinExistence type="predicted"/>
<feature type="transmembrane region" description="Helical" evidence="2">
    <location>
        <begin position="346"/>
        <end position="365"/>
    </location>
</feature>
<evidence type="ECO:0000313" key="3">
    <source>
        <dbReference type="EMBL" id="KAL2264998.1"/>
    </source>
</evidence>
<feature type="transmembrane region" description="Helical" evidence="2">
    <location>
        <begin position="429"/>
        <end position="445"/>
    </location>
</feature>
<evidence type="ECO:0000256" key="2">
    <source>
        <dbReference type="SAM" id="Phobius"/>
    </source>
</evidence>
<evidence type="ECO:0000313" key="4">
    <source>
        <dbReference type="Proteomes" id="UP001600064"/>
    </source>
</evidence>
<feature type="transmembrane region" description="Helical" evidence="2">
    <location>
        <begin position="304"/>
        <end position="325"/>
    </location>
</feature>
<protein>
    <submittedName>
        <fullName evidence="3">Uncharacterized protein</fullName>
    </submittedName>
</protein>
<dbReference type="Proteomes" id="UP001600064">
    <property type="component" value="Unassembled WGS sequence"/>
</dbReference>
<feature type="transmembrane region" description="Helical" evidence="2">
    <location>
        <begin position="395"/>
        <end position="417"/>
    </location>
</feature>
<dbReference type="RefSeq" id="XP_070863725.1">
    <property type="nucleotide sequence ID" value="XM_071014338.1"/>
</dbReference>
<organism evidence="3 4">
    <name type="scientific">Remersonia thermophila</name>
    <dbReference type="NCBI Taxonomy" id="72144"/>
    <lineage>
        <taxon>Eukaryota</taxon>
        <taxon>Fungi</taxon>
        <taxon>Dikarya</taxon>
        <taxon>Ascomycota</taxon>
        <taxon>Pezizomycotina</taxon>
        <taxon>Sordariomycetes</taxon>
        <taxon>Sordariomycetidae</taxon>
        <taxon>Sordariales</taxon>
        <taxon>Sordariales incertae sedis</taxon>
        <taxon>Remersonia</taxon>
    </lineage>
</organism>
<dbReference type="GeneID" id="98128982"/>
<keyword evidence="4" id="KW-1185">Reference proteome</keyword>
<reference evidence="3 4" key="1">
    <citation type="journal article" date="2024" name="Commun. Biol.">
        <title>Comparative genomic analysis of thermophilic fungi reveals convergent evolutionary adaptations and gene losses.</title>
        <authorList>
            <person name="Steindorff A.S."/>
            <person name="Aguilar-Pontes M.V."/>
            <person name="Robinson A.J."/>
            <person name="Andreopoulos B."/>
            <person name="LaButti K."/>
            <person name="Kuo A."/>
            <person name="Mondo S."/>
            <person name="Riley R."/>
            <person name="Otillar R."/>
            <person name="Haridas S."/>
            <person name="Lipzen A."/>
            <person name="Grimwood J."/>
            <person name="Schmutz J."/>
            <person name="Clum A."/>
            <person name="Reid I.D."/>
            <person name="Moisan M.C."/>
            <person name="Butler G."/>
            <person name="Nguyen T.T.M."/>
            <person name="Dewar K."/>
            <person name="Conant G."/>
            <person name="Drula E."/>
            <person name="Henrissat B."/>
            <person name="Hansel C."/>
            <person name="Singer S."/>
            <person name="Hutchinson M.I."/>
            <person name="de Vries R.P."/>
            <person name="Natvig D.O."/>
            <person name="Powell A.J."/>
            <person name="Tsang A."/>
            <person name="Grigoriev I.V."/>
        </authorList>
    </citation>
    <scope>NUCLEOTIDE SEQUENCE [LARGE SCALE GENOMIC DNA]</scope>
    <source>
        <strain evidence="3 4">ATCC 22073</strain>
    </source>
</reference>
<gene>
    <name evidence="3" type="ORF">VTJ83DRAFT_7508</name>
</gene>
<feature type="transmembrane region" description="Helical" evidence="2">
    <location>
        <begin position="457"/>
        <end position="475"/>
    </location>
</feature>
<dbReference type="InterPro" id="IPR011990">
    <property type="entry name" value="TPR-like_helical_dom_sf"/>
</dbReference>
<dbReference type="EMBL" id="JAZGUE010000007">
    <property type="protein sequence ID" value="KAL2264998.1"/>
    <property type="molecule type" value="Genomic_DNA"/>
</dbReference>
<name>A0ABR4D3P9_9PEZI</name>
<accession>A0ABR4D3P9</accession>
<keyword evidence="2" id="KW-0812">Transmembrane</keyword>
<sequence length="598" mass="64167">MIKEPDIRPIPSGQVVTQVKGMFTDLNTVTAKTRSIDEAWQLFRAKHALVALHRTLLHEHHEFFLASQHPSASPALRNLAAKYAMLARKRRYHSVIIHDFLDLLQHSELDSLEPALLAITLPAFEDAWIKRLGDPGRRRTAAEIGDLPNTSVVSGKSSPTTGRLYRPLAVLARPNAVRHPFYYYTKSLGVEVPVLSADECLVALLDPSPGPSLAPDKPRGSLLENVRPYSSSQNPHHVRPHPADTSQDRHHSPIPDTSLHHPSISAHRQPPSTASSAWQLVPFACSAAHKILRGCRRALHPPQSMIQCVALGSVFFLSVTPAGVAAQNPEAVQHPGRSRQHSIRTYVLAVLAIVSFAAGLANFLLGRSKDALTKTPPPASPAVEPLLPDQMTLRYIRIVLLVVSALSLVTLVASYLLCFLKPRPDKTQAFVGMTTVFALVLWLGTSSGESEESDPNHLPDTINLIAVIAVLAGILNAESRLMAALCSHGDGDGIGGDEETEDGRIHGGRVPLNGGDSTSQELGQIRRSHPYQRTITAGIDEGSSEDEGLAAPVPAATPAAGAARGAPLARKPARGWLTGMLARLADVTQLAGLATGAS</sequence>
<comment type="caution">
    <text evidence="3">The sequence shown here is derived from an EMBL/GenBank/DDBJ whole genome shotgun (WGS) entry which is preliminary data.</text>
</comment>
<keyword evidence="2" id="KW-1133">Transmembrane helix</keyword>
<keyword evidence="2" id="KW-0472">Membrane</keyword>
<feature type="region of interest" description="Disordered" evidence="1">
    <location>
        <begin position="500"/>
        <end position="522"/>
    </location>
</feature>
<evidence type="ECO:0000256" key="1">
    <source>
        <dbReference type="SAM" id="MobiDB-lite"/>
    </source>
</evidence>
<dbReference type="SUPFAM" id="SSF48452">
    <property type="entry name" value="TPR-like"/>
    <property type="match status" value="1"/>
</dbReference>
<feature type="region of interest" description="Disordered" evidence="1">
    <location>
        <begin position="208"/>
        <end position="271"/>
    </location>
</feature>